<sequence length="114" mass="12686">MCNYALGIAKKLQGDAILAVVERYSLPFSPLLILDQIHFTFTFNCPFFNLYICSYSGRIHVVDNFLFNNLASLMIRMCLVSSSKGIEIRLEIGLSHQAFRGLGCSALFLSCGVP</sequence>
<evidence type="ECO:0000313" key="1">
    <source>
        <dbReference type="EMBL" id="KRZ09293.1"/>
    </source>
</evidence>
<gene>
    <name evidence="1" type="ORF">T11_11015</name>
</gene>
<accession>A0A0V1HF19</accession>
<comment type="caution">
    <text evidence="1">The sequence shown here is derived from an EMBL/GenBank/DDBJ whole genome shotgun (WGS) entry which is preliminary data.</text>
</comment>
<protein>
    <submittedName>
        <fullName evidence="1">Uncharacterized protein</fullName>
    </submittedName>
</protein>
<name>A0A0V1HF19_9BILA</name>
<dbReference type="AlphaFoldDB" id="A0A0V1HF19"/>
<dbReference type="OrthoDB" id="10620760at2759"/>
<keyword evidence="2" id="KW-1185">Reference proteome</keyword>
<dbReference type="EMBL" id="JYDP01000075">
    <property type="protein sequence ID" value="KRZ09293.1"/>
    <property type="molecule type" value="Genomic_DNA"/>
</dbReference>
<dbReference type="Proteomes" id="UP000055024">
    <property type="component" value="Unassembled WGS sequence"/>
</dbReference>
<evidence type="ECO:0000313" key="2">
    <source>
        <dbReference type="Proteomes" id="UP000055024"/>
    </source>
</evidence>
<proteinExistence type="predicted"/>
<organism evidence="1 2">
    <name type="scientific">Trichinella zimbabwensis</name>
    <dbReference type="NCBI Taxonomy" id="268475"/>
    <lineage>
        <taxon>Eukaryota</taxon>
        <taxon>Metazoa</taxon>
        <taxon>Ecdysozoa</taxon>
        <taxon>Nematoda</taxon>
        <taxon>Enoplea</taxon>
        <taxon>Dorylaimia</taxon>
        <taxon>Trichinellida</taxon>
        <taxon>Trichinellidae</taxon>
        <taxon>Trichinella</taxon>
    </lineage>
</organism>
<reference evidence="1 2" key="1">
    <citation type="submission" date="2015-01" db="EMBL/GenBank/DDBJ databases">
        <title>Evolution of Trichinella species and genotypes.</title>
        <authorList>
            <person name="Korhonen P.K."/>
            <person name="Edoardo P."/>
            <person name="Giuseppe L.R."/>
            <person name="Gasser R.B."/>
        </authorList>
    </citation>
    <scope>NUCLEOTIDE SEQUENCE [LARGE SCALE GENOMIC DNA]</scope>
    <source>
        <strain evidence="1">ISS1029</strain>
    </source>
</reference>